<dbReference type="InterPro" id="IPR011990">
    <property type="entry name" value="TPR-like_helical_dom_sf"/>
</dbReference>
<accession>A0A3A3EM02</accession>
<evidence type="ECO:0000313" key="3">
    <source>
        <dbReference type="Proteomes" id="UP000265938"/>
    </source>
</evidence>
<feature type="transmembrane region" description="Helical" evidence="1">
    <location>
        <begin position="54"/>
        <end position="73"/>
    </location>
</feature>
<dbReference type="Proteomes" id="UP000265938">
    <property type="component" value="Unassembled WGS sequence"/>
</dbReference>
<evidence type="ECO:0000313" key="2">
    <source>
        <dbReference type="EMBL" id="RJF33681.1"/>
    </source>
</evidence>
<keyword evidence="1" id="KW-0472">Membrane</keyword>
<sequence length="161" mass="18200">MKMSKPKFEQFLNDSLNQQQDISPDKDLWPGIERAIAAGQTQQADKPTHGWNKLAAIAACCIAALLTVQLFVGQGESNSMMAMSDYFTKQKQGLLVQYQNQPALTDNWQQQLKELEEAESAIKQALENEPENPALLQMLSQIYQQQLDLINKVHAPKWQTI</sequence>
<evidence type="ECO:0000256" key="1">
    <source>
        <dbReference type="SAM" id="Phobius"/>
    </source>
</evidence>
<dbReference type="RefSeq" id="WP_119853828.1">
    <property type="nucleotide sequence ID" value="NZ_QYSE01000005.1"/>
</dbReference>
<protein>
    <submittedName>
        <fullName evidence="2">Uncharacterized protein</fullName>
    </submittedName>
</protein>
<gene>
    <name evidence="2" type="ORF">D4741_17170</name>
</gene>
<keyword evidence="1" id="KW-0812">Transmembrane</keyword>
<comment type="caution">
    <text evidence="2">The sequence shown here is derived from an EMBL/GenBank/DDBJ whole genome shotgun (WGS) entry which is preliminary data.</text>
</comment>
<organism evidence="2 3">
    <name type="scientific">Pseudoalteromonas gelatinilytica</name>
    <dbReference type="NCBI Taxonomy" id="1703256"/>
    <lineage>
        <taxon>Bacteria</taxon>
        <taxon>Pseudomonadati</taxon>
        <taxon>Pseudomonadota</taxon>
        <taxon>Gammaproteobacteria</taxon>
        <taxon>Alteromonadales</taxon>
        <taxon>Pseudoalteromonadaceae</taxon>
        <taxon>Pseudoalteromonas</taxon>
    </lineage>
</organism>
<dbReference type="EMBL" id="QYSE01000005">
    <property type="protein sequence ID" value="RJF33681.1"/>
    <property type="molecule type" value="Genomic_DNA"/>
</dbReference>
<dbReference type="SUPFAM" id="SSF48452">
    <property type="entry name" value="TPR-like"/>
    <property type="match status" value="1"/>
</dbReference>
<dbReference type="AlphaFoldDB" id="A0A3A3EM02"/>
<name>A0A3A3EM02_9GAMM</name>
<proteinExistence type="predicted"/>
<keyword evidence="1" id="KW-1133">Transmembrane helix</keyword>
<reference evidence="2 3" key="1">
    <citation type="submission" date="2018-09" db="EMBL/GenBank/DDBJ databases">
        <title>Identification of marine bacteria producing industrial enzymes.</title>
        <authorList>
            <person name="Cheng T.H."/>
            <person name="Saidin J."/>
            <person name="Muhd D.D."/>
            <person name="Isa M.N.M."/>
            <person name="Bakar M.F.A."/>
            <person name="Ismail N."/>
        </authorList>
    </citation>
    <scope>NUCLEOTIDE SEQUENCE [LARGE SCALE GENOMIC DNA]</scope>
    <source>
        <strain evidence="2 3">MNAD 1.6</strain>
    </source>
</reference>